<dbReference type="InterPro" id="IPR036259">
    <property type="entry name" value="MFS_trans_sf"/>
</dbReference>
<evidence type="ECO:0000256" key="7">
    <source>
        <dbReference type="ARBA" id="ARBA00023136"/>
    </source>
</evidence>
<protein>
    <recommendedName>
        <fullName evidence="9">Major facilitator superfamily (MFS) profile domain-containing protein</fullName>
    </recommendedName>
</protein>
<feature type="transmembrane region" description="Helical" evidence="8">
    <location>
        <begin position="242"/>
        <end position="264"/>
    </location>
</feature>
<feature type="transmembrane region" description="Helical" evidence="8">
    <location>
        <begin position="141"/>
        <end position="158"/>
    </location>
</feature>
<feature type="transmembrane region" description="Helical" evidence="8">
    <location>
        <begin position="332"/>
        <end position="355"/>
    </location>
</feature>
<dbReference type="GO" id="GO:0015528">
    <property type="term" value="F:lactose:proton symporter activity"/>
    <property type="evidence" value="ECO:0007669"/>
    <property type="project" value="TreeGrafter"/>
</dbReference>
<dbReference type="Proteomes" id="UP000242662">
    <property type="component" value="Unassembled WGS sequence"/>
</dbReference>
<dbReference type="GO" id="GO:0005886">
    <property type="term" value="C:plasma membrane"/>
    <property type="evidence" value="ECO:0007669"/>
    <property type="project" value="UniProtKB-SubCell"/>
</dbReference>
<keyword evidence="5 8" id="KW-0812">Transmembrane</keyword>
<keyword evidence="3" id="KW-1003">Cell membrane</keyword>
<dbReference type="EMBL" id="FMYM01000003">
    <property type="protein sequence ID" value="SDB91742.1"/>
    <property type="molecule type" value="Genomic_DNA"/>
</dbReference>
<keyword evidence="7 8" id="KW-0472">Membrane</keyword>
<accession>A0A1G6HBT8</accession>
<dbReference type="PROSITE" id="PS50850">
    <property type="entry name" value="MFS"/>
    <property type="match status" value="2"/>
</dbReference>
<feature type="transmembrane region" description="Helical" evidence="8">
    <location>
        <begin position="199"/>
        <end position="222"/>
    </location>
</feature>
<feature type="transmembrane region" description="Helical" evidence="8">
    <location>
        <begin position="80"/>
        <end position="97"/>
    </location>
</feature>
<feature type="transmembrane region" description="Helical" evidence="8">
    <location>
        <begin position="12"/>
        <end position="36"/>
    </location>
</feature>
<reference evidence="11" key="1">
    <citation type="submission" date="2016-09" db="EMBL/GenBank/DDBJ databases">
        <authorList>
            <person name="Varghese N."/>
            <person name="Submissions S."/>
        </authorList>
    </citation>
    <scope>NUCLEOTIDE SEQUENCE [LARGE SCALE GENOMIC DNA]</scope>
    <source>
        <strain evidence="11">25nlg</strain>
    </source>
</reference>
<dbReference type="RefSeq" id="WP_245701052.1">
    <property type="nucleotide sequence ID" value="NZ_FMYM01000003.1"/>
</dbReference>
<keyword evidence="4" id="KW-0997">Cell inner membrane</keyword>
<comment type="subcellular location">
    <subcellularLocation>
        <location evidence="1">Cell inner membrane</location>
        <topology evidence="1">Multi-pass membrane protein</topology>
    </subcellularLocation>
</comment>
<feature type="transmembrane region" description="Helical" evidence="8">
    <location>
        <begin position="361"/>
        <end position="381"/>
    </location>
</feature>
<evidence type="ECO:0000256" key="8">
    <source>
        <dbReference type="SAM" id="Phobius"/>
    </source>
</evidence>
<dbReference type="InterPro" id="IPR020846">
    <property type="entry name" value="MFS_dom"/>
</dbReference>
<dbReference type="InterPro" id="IPR024989">
    <property type="entry name" value="MFS_assoc_dom"/>
</dbReference>
<evidence type="ECO:0000259" key="9">
    <source>
        <dbReference type="PROSITE" id="PS50850"/>
    </source>
</evidence>
<feature type="transmembrane region" description="Helical" evidence="8">
    <location>
        <begin position="271"/>
        <end position="291"/>
    </location>
</feature>
<feature type="transmembrane region" description="Helical" evidence="8">
    <location>
        <begin position="103"/>
        <end position="121"/>
    </location>
</feature>
<keyword evidence="11" id="KW-1185">Reference proteome</keyword>
<dbReference type="AlphaFoldDB" id="A0A1G6HBT8"/>
<evidence type="ECO:0000313" key="11">
    <source>
        <dbReference type="Proteomes" id="UP000242662"/>
    </source>
</evidence>
<organism evidence="10 11">
    <name type="scientific">Shouchella lonarensis</name>
    <dbReference type="NCBI Taxonomy" id="1464122"/>
    <lineage>
        <taxon>Bacteria</taxon>
        <taxon>Bacillati</taxon>
        <taxon>Bacillota</taxon>
        <taxon>Bacilli</taxon>
        <taxon>Bacillales</taxon>
        <taxon>Bacillaceae</taxon>
        <taxon>Shouchella</taxon>
    </lineage>
</organism>
<dbReference type="PIRSF" id="PIRSF004925">
    <property type="entry name" value="HcaT"/>
    <property type="match status" value="1"/>
</dbReference>
<feature type="domain" description="Major facilitator superfamily (MFS) profile" evidence="9">
    <location>
        <begin position="195"/>
        <end position="393"/>
    </location>
</feature>
<evidence type="ECO:0000256" key="2">
    <source>
        <dbReference type="ARBA" id="ARBA00022448"/>
    </source>
</evidence>
<dbReference type="PANTHER" id="PTHR23522:SF10">
    <property type="entry name" value="3-PHENYLPROPIONIC ACID TRANSPORTER-RELATED"/>
    <property type="match status" value="1"/>
</dbReference>
<evidence type="ECO:0000256" key="3">
    <source>
        <dbReference type="ARBA" id="ARBA00022475"/>
    </source>
</evidence>
<proteinExistence type="predicted"/>
<evidence type="ECO:0000256" key="1">
    <source>
        <dbReference type="ARBA" id="ARBA00004429"/>
    </source>
</evidence>
<feature type="transmembrane region" description="Helical" evidence="8">
    <location>
        <begin position="297"/>
        <end position="320"/>
    </location>
</feature>
<dbReference type="GO" id="GO:0030395">
    <property type="term" value="F:lactose binding"/>
    <property type="evidence" value="ECO:0007669"/>
    <property type="project" value="TreeGrafter"/>
</dbReference>
<feature type="domain" description="Major facilitator superfamily (MFS) profile" evidence="9">
    <location>
        <begin position="1"/>
        <end position="189"/>
    </location>
</feature>
<evidence type="ECO:0000313" key="10">
    <source>
        <dbReference type="EMBL" id="SDB91742.1"/>
    </source>
</evidence>
<feature type="transmembrane region" description="Helical" evidence="8">
    <location>
        <begin position="164"/>
        <end position="187"/>
    </location>
</feature>
<dbReference type="PANTHER" id="PTHR23522">
    <property type="entry name" value="BLL5896 PROTEIN"/>
    <property type="match status" value="1"/>
</dbReference>
<feature type="transmembrane region" description="Helical" evidence="8">
    <location>
        <begin position="48"/>
        <end position="68"/>
    </location>
</feature>
<dbReference type="Gene3D" id="1.20.1250.20">
    <property type="entry name" value="MFS general substrate transporter like domains"/>
    <property type="match status" value="2"/>
</dbReference>
<keyword evidence="6 8" id="KW-1133">Transmembrane helix</keyword>
<evidence type="ECO:0000256" key="5">
    <source>
        <dbReference type="ARBA" id="ARBA00022692"/>
    </source>
</evidence>
<dbReference type="InterPro" id="IPR026032">
    <property type="entry name" value="HcaT-like"/>
</dbReference>
<dbReference type="SUPFAM" id="SSF103473">
    <property type="entry name" value="MFS general substrate transporter"/>
    <property type="match status" value="1"/>
</dbReference>
<dbReference type="Pfam" id="PF12832">
    <property type="entry name" value="MFS_1_like"/>
    <property type="match status" value="1"/>
</dbReference>
<evidence type="ECO:0000256" key="6">
    <source>
        <dbReference type="ARBA" id="ARBA00022989"/>
    </source>
</evidence>
<gene>
    <name evidence="10" type="ORF">SAMN05421737_103163</name>
</gene>
<name>A0A1G6HBT8_9BACI</name>
<keyword evidence="2" id="KW-0813">Transport</keyword>
<sequence>MSSERKNREKNGIWSLRVYLFAAYAGMTVIMSYLPVFFQHVGLSSSQIGLLMAVGPLASIFSQPAWGFLSDKYQTIKRMLSLAIVGLLFSAGLFMFVSGFTAYLVLVFLTFLFMSPSTALADSLAARTANAHHISFGSIRLWGSLGFGFASLTVGVFLDSVGISYLFAALAFFAFWSLIFSHFLVDLPIAGKVVTLKSVFTSGIIRVLALFLLLVAFVSLTHRANDIYLGLYIVELGGSESLIGTAWFIGVVTEALMLALSFLWFRRFHPLVFLIIACFIYAIRWMFMANATSPEMLLLIQCLHGVSFAMFYVSAIQFVTKIIPDHLQATGHMLYLTTFFGVSGMIGSLLGGWWIDQFGMASLYTGMAISAAIAGLSIFVAKGRLLQTEAEMS</sequence>
<evidence type="ECO:0000256" key="4">
    <source>
        <dbReference type="ARBA" id="ARBA00022519"/>
    </source>
</evidence>
<dbReference type="STRING" id="1464122.SAMN05421737_103163"/>